<dbReference type="EMBL" id="CP055898">
    <property type="protein sequence ID" value="QKX54287.1"/>
    <property type="molecule type" value="Genomic_DNA"/>
</dbReference>
<dbReference type="Gene3D" id="3.40.462.20">
    <property type="match status" value="1"/>
</dbReference>
<evidence type="ECO:0000256" key="3">
    <source>
        <dbReference type="ARBA" id="ARBA00022630"/>
    </source>
</evidence>
<evidence type="ECO:0000256" key="4">
    <source>
        <dbReference type="ARBA" id="ARBA00022827"/>
    </source>
</evidence>
<keyword evidence="7" id="KW-1185">Reference proteome</keyword>
<dbReference type="GO" id="GO:0050660">
    <property type="term" value="F:flavin adenine dinucleotide binding"/>
    <property type="evidence" value="ECO:0007669"/>
    <property type="project" value="InterPro"/>
</dbReference>
<name>A0A7H8QK25_TALRU</name>
<evidence type="ECO:0000313" key="7">
    <source>
        <dbReference type="Proteomes" id="UP000509510"/>
    </source>
</evidence>
<evidence type="ECO:0000256" key="1">
    <source>
        <dbReference type="ARBA" id="ARBA00001974"/>
    </source>
</evidence>
<keyword evidence="4" id="KW-0274">FAD</keyword>
<dbReference type="KEGG" id="trg:TRUGW13939_01372"/>
<evidence type="ECO:0000256" key="5">
    <source>
        <dbReference type="ARBA" id="ARBA00023002"/>
    </source>
</evidence>
<sequence>MSLRNVGYDAFVSLAPGGLLQQVGRMGQRAAANFQSLIDNTEDIPTCRCMPSDSCWPSIEEWDKFNQSLGGKLIFSKASRYSGSVLRKPKLRPFFPWWLALRSRNKALQYAKDHNVHLTIRNTGHDYYGRATGAGSLSIWTHHMKRIEILDYESPTYTAYEIAHANGLLLVGGDSDSVGYAGRYSQGGGKGPAASKYRLGSDQVLEWEAELSGGGGGTYGVVVSMISKAYPDTHTAGAQLVFTNAGLSDDDYYHAIEMFHAHLPALVDTEITALYITGGNFSKLSPVMAPGLTGEQLEGLFKPILSKLENSRSSTSMSFSTYLGAYKDMNGHQNISTVQIGGRLIPRSLVQNNNPSLTQAYRQVHRKGGLISAFILNVSRKSMDKPENSLWSHSDWDKNVADQALITNELTPEIAKLVPEGAACLNKGDPNELSWLKVFYEPKYACLRGIKRKYDPDDMFYGLKSVGSEAWQEVEHGRLCRVATM</sequence>
<dbReference type="AlphaFoldDB" id="A0A7H8QK25"/>
<dbReference type="Proteomes" id="UP000509510">
    <property type="component" value="Chromosome I"/>
</dbReference>
<dbReference type="RefSeq" id="XP_035340466.1">
    <property type="nucleotide sequence ID" value="XM_035484573.1"/>
</dbReference>
<proteinExistence type="inferred from homology"/>
<dbReference type="GO" id="GO:0016491">
    <property type="term" value="F:oxidoreductase activity"/>
    <property type="evidence" value="ECO:0007669"/>
    <property type="project" value="UniProtKB-KW"/>
</dbReference>
<dbReference type="InterPro" id="IPR050416">
    <property type="entry name" value="FAD-linked_Oxidoreductase"/>
</dbReference>
<evidence type="ECO:0008006" key="8">
    <source>
        <dbReference type="Google" id="ProtNLM"/>
    </source>
</evidence>
<dbReference type="PANTHER" id="PTHR42973:SF39">
    <property type="entry name" value="FAD-BINDING PCMH-TYPE DOMAIN-CONTAINING PROTEIN"/>
    <property type="match status" value="1"/>
</dbReference>
<organism evidence="6 7">
    <name type="scientific">Talaromyces rugulosus</name>
    <name type="common">Penicillium rugulosum</name>
    <dbReference type="NCBI Taxonomy" id="121627"/>
    <lineage>
        <taxon>Eukaryota</taxon>
        <taxon>Fungi</taxon>
        <taxon>Dikarya</taxon>
        <taxon>Ascomycota</taxon>
        <taxon>Pezizomycotina</taxon>
        <taxon>Eurotiomycetes</taxon>
        <taxon>Eurotiomycetidae</taxon>
        <taxon>Eurotiales</taxon>
        <taxon>Trichocomaceae</taxon>
        <taxon>Talaromyces</taxon>
        <taxon>Talaromyces sect. Islandici</taxon>
    </lineage>
</organism>
<keyword evidence="5" id="KW-0560">Oxidoreductase</keyword>
<accession>A0A7H8QK25</accession>
<dbReference type="OrthoDB" id="9983560at2759"/>
<evidence type="ECO:0000256" key="2">
    <source>
        <dbReference type="ARBA" id="ARBA00005466"/>
    </source>
</evidence>
<protein>
    <recommendedName>
        <fullName evidence="8">Berberine/berberine-like domain-containing protein</fullName>
    </recommendedName>
</protein>
<evidence type="ECO:0000313" key="6">
    <source>
        <dbReference type="EMBL" id="QKX54287.1"/>
    </source>
</evidence>
<dbReference type="SUPFAM" id="SSF56176">
    <property type="entry name" value="FAD-binding/transporter-associated domain-like"/>
    <property type="match status" value="1"/>
</dbReference>
<reference evidence="7" key="1">
    <citation type="submission" date="2020-06" db="EMBL/GenBank/DDBJ databases">
        <title>A chromosome-scale genome assembly of Talaromyces rugulosus W13939.</title>
        <authorList>
            <person name="Wang B."/>
            <person name="Guo L."/>
            <person name="Ye K."/>
            <person name="Wang L."/>
        </authorList>
    </citation>
    <scope>NUCLEOTIDE SEQUENCE [LARGE SCALE GENOMIC DNA]</scope>
    <source>
        <strain evidence="7">W13939</strain>
    </source>
</reference>
<gene>
    <name evidence="6" type="ORF">TRUGW13939_01372</name>
</gene>
<comment type="similarity">
    <text evidence="2">Belongs to the oxygen-dependent FAD-linked oxidoreductase family.</text>
</comment>
<keyword evidence="3" id="KW-0285">Flavoprotein</keyword>
<dbReference type="InterPro" id="IPR036318">
    <property type="entry name" value="FAD-bd_PCMH-like_sf"/>
</dbReference>
<comment type="cofactor">
    <cofactor evidence="1">
        <name>FAD</name>
        <dbReference type="ChEBI" id="CHEBI:57692"/>
    </cofactor>
</comment>
<dbReference type="Gene3D" id="3.30.465.10">
    <property type="match status" value="2"/>
</dbReference>
<dbReference type="InterPro" id="IPR016169">
    <property type="entry name" value="FAD-bd_PCMH_sub2"/>
</dbReference>
<dbReference type="GeneID" id="55988884"/>
<dbReference type="PANTHER" id="PTHR42973">
    <property type="entry name" value="BINDING OXIDOREDUCTASE, PUTATIVE (AFU_ORTHOLOGUE AFUA_1G17690)-RELATED"/>
    <property type="match status" value="1"/>
</dbReference>